<proteinExistence type="predicted"/>
<dbReference type="GO" id="GO:0045003">
    <property type="term" value="P:double-strand break repair via synthesis-dependent strand annealing"/>
    <property type="evidence" value="ECO:0007669"/>
    <property type="project" value="TreeGrafter"/>
</dbReference>
<dbReference type="PANTHER" id="PTHR46487:SF1">
    <property type="entry name" value="DNA REPAIR PROTEIN XRCC3"/>
    <property type="match status" value="1"/>
</dbReference>
<evidence type="ECO:0000256" key="4">
    <source>
        <dbReference type="ARBA" id="ARBA00022840"/>
    </source>
</evidence>
<dbReference type="InterPro" id="IPR013632">
    <property type="entry name" value="Rad51_C"/>
</dbReference>
<evidence type="ECO:0000256" key="6">
    <source>
        <dbReference type="ARBA" id="ARBA00023242"/>
    </source>
</evidence>
<sequence length="378" mass="41849">MRGASAAGKTQFALQLSLFAQLPEERKGLLGSTCYLTTSSKLPTDRMVQILETHPSLSTADCTLDDIHTIPTTTIPRLIYVLSEMLPPFIVDQPKKAGRKPVKLVVIDALAELFHTSDKTTTNTLVERSKNIAQISALLHALAAKHQIAMVVLNEVVDAFDRGPLPGDDDHDLLYSEQSRWFSRAHSIAGESKKEASLGLVWANQVNVRILLSRTGRRRYLDDVELPRAKRRRLEVSSSGTPPAPIHATTDDLTLIRRLTVVFSCISTPTSLDYIVTEAGIVVLPEDELSSRKREVLLPKPTRTRPPVASALTLASCSQISPLDIGTVEERRTAVEETLKKTRDEESQEDEWEKYWASDDISADLYDEVDALSSTIPS</sequence>
<dbReference type="Gene3D" id="3.40.50.300">
    <property type="entry name" value="P-loop containing nucleotide triphosphate hydrolases"/>
    <property type="match status" value="1"/>
</dbReference>
<keyword evidence="4" id="KW-0067">ATP-binding</keyword>
<gene>
    <name evidence="8" type="ORF">DXG03_005170</name>
</gene>
<evidence type="ECO:0000259" key="7">
    <source>
        <dbReference type="PROSITE" id="PS50162"/>
    </source>
</evidence>
<dbReference type="GO" id="GO:0061982">
    <property type="term" value="P:meiosis I cell cycle process"/>
    <property type="evidence" value="ECO:0007669"/>
    <property type="project" value="UniProtKB-ARBA"/>
</dbReference>
<dbReference type="OrthoDB" id="1861185at2759"/>
<keyword evidence="2" id="KW-0547">Nucleotide-binding</keyword>
<name>A0A9P7GA82_9AGAR</name>
<keyword evidence="3" id="KW-0227">DNA damage</keyword>
<dbReference type="GO" id="GO:0005657">
    <property type="term" value="C:replication fork"/>
    <property type="evidence" value="ECO:0007669"/>
    <property type="project" value="TreeGrafter"/>
</dbReference>
<reference evidence="8" key="1">
    <citation type="submission" date="2020-07" db="EMBL/GenBank/DDBJ databases">
        <authorList>
            <person name="Nieuwenhuis M."/>
            <person name="Van De Peppel L.J.J."/>
        </authorList>
    </citation>
    <scope>NUCLEOTIDE SEQUENCE</scope>
    <source>
        <strain evidence="8">AP01</strain>
        <tissue evidence="8">Mycelium</tissue>
    </source>
</reference>
<keyword evidence="6" id="KW-0539">Nucleus</keyword>
<dbReference type="InterPro" id="IPR020588">
    <property type="entry name" value="RecA_ATP-bd"/>
</dbReference>
<dbReference type="GO" id="GO:0005524">
    <property type="term" value="F:ATP binding"/>
    <property type="evidence" value="ECO:0007669"/>
    <property type="project" value="UniProtKB-KW"/>
</dbReference>
<evidence type="ECO:0000256" key="1">
    <source>
        <dbReference type="ARBA" id="ARBA00004123"/>
    </source>
</evidence>
<evidence type="ECO:0000256" key="3">
    <source>
        <dbReference type="ARBA" id="ARBA00022763"/>
    </source>
</evidence>
<organism evidence="8 9">
    <name type="scientific">Asterophora parasitica</name>
    <dbReference type="NCBI Taxonomy" id="117018"/>
    <lineage>
        <taxon>Eukaryota</taxon>
        <taxon>Fungi</taxon>
        <taxon>Dikarya</taxon>
        <taxon>Basidiomycota</taxon>
        <taxon>Agaricomycotina</taxon>
        <taxon>Agaricomycetes</taxon>
        <taxon>Agaricomycetidae</taxon>
        <taxon>Agaricales</taxon>
        <taxon>Tricholomatineae</taxon>
        <taxon>Lyophyllaceae</taxon>
        <taxon>Asterophora</taxon>
    </lineage>
</organism>
<dbReference type="GO" id="GO:0140664">
    <property type="term" value="F:ATP-dependent DNA damage sensor activity"/>
    <property type="evidence" value="ECO:0007669"/>
    <property type="project" value="InterPro"/>
</dbReference>
<dbReference type="Proteomes" id="UP000775547">
    <property type="component" value="Unassembled WGS sequence"/>
</dbReference>
<dbReference type="CDD" id="cd19491">
    <property type="entry name" value="XRCC3"/>
    <property type="match status" value="1"/>
</dbReference>
<evidence type="ECO:0000313" key="8">
    <source>
        <dbReference type="EMBL" id="KAG5645829.1"/>
    </source>
</evidence>
<dbReference type="Pfam" id="PF08423">
    <property type="entry name" value="Rad51"/>
    <property type="match status" value="1"/>
</dbReference>
<reference evidence="8" key="2">
    <citation type="submission" date="2021-10" db="EMBL/GenBank/DDBJ databases">
        <title>Phylogenomics reveals ancestral predisposition of the termite-cultivated fungus Termitomyces towards a domesticated lifestyle.</title>
        <authorList>
            <person name="Auxier B."/>
            <person name="Grum-Grzhimaylo A."/>
            <person name="Cardenas M.E."/>
            <person name="Lodge J.D."/>
            <person name="Laessoe T."/>
            <person name="Pedersen O."/>
            <person name="Smith M.E."/>
            <person name="Kuyper T.W."/>
            <person name="Franco-Molano E.A."/>
            <person name="Baroni T.J."/>
            <person name="Aanen D.K."/>
        </authorList>
    </citation>
    <scope>NUCLEOTIDE SEQUENCE</scope>
    <source>
        <strain evidence="8">AP01</strain>
        <tissue evidence="8">Mycelium</tissue>
    </source>
</reference>
<evidence type="ECO:0000256" key="2">
    <source>
        <dbReference type="ARBA" id="ARBA00022741"/>
    </source>
</evidence>
<evidence type="ECO:0000256" key="5">
    <source>
        <dbReference type="ARBA" id="ARBA00023204"/>
    </source>
</evidence>
<dbReference type="GO" id="GO:0000722">
    <property type="term" value="P:telomere maintenance via recombination"/>
    <property type="evidence" value="ECO:0007669"/>
    <property type="project" value="TreeGrafter"/>
</dbReference>
<protein>
    <recommendedName>
        <fullName evidence="7">RecA family profile 1 domain-containing protein</fullName>
    </recommendedName>
</protein>
<comment type="caution">
    <text evidence="8">The sequence shown here is derived from an EMBL/GenBank/DDBJ whole genome shotgun (WGS) entry which is preliminary data.</text>
</comment>
<dbReference type="AlphaFoldDB" id="A0A9P7GA82"/>
<dbReference type="GO" id="GO:0000400">
    <property type="term" value="F:four-way junction DNA binding"/>
    <property type="evidence" value="ECO:0007669"/>
    <property type="project" value="TreeGrafter"/>
</dbReference>
<dbReference type="GO" id="GO:0090656">
    <property type="term" value="P:t-circle formation"/>
    <property type="evidence" value="ECO:0007669"/>
    <property type="project" value="TreeGrafter"/>
</dbReference>
<dbReference type="SUPFAM" id="SSF52540">
    <property type="entry name" value="P-loop containing nucleoside triphosphate hydrolases"/>
    <property type="match status" value="1"/>
</dbReference>
<comment type="subcellular location">
    <subcellularLocation>
        <location evidence="1">Nucleus</location>
    </subcellularLocation>
</comment>
<evidence type="ECO:0000313" key="9">
    <source>
        <dbReference type="Proteomes" id="UP000775547"/>
    </source>
</evidence>
<dbReference type="GO" id="GO:0071140">
    <property type="term" value="P:resolution of mitotic recombination intermediates"/>
    <property type="evidence" value="ECO:0007669"/>
    <property type="project" value="TreeGrafter"/>
</dbReference>
<accession>A0A9P7GA82</accession>
<dbReference type="InterPro" id="IPR047348">
    <property type="entry name" value="XRCC3-like_C"/>
</dbReference>
<dbReference type="InterPro" id="IPR027417">
    <property type="entry name" value="P-loop_NTPase"/>
</dbReference>
<keyword evidence="9" id="KW-1185">Reference proteome</keyword>
<dbReference type="GO" id="GO:0033065">
    <property type="term" value="C:Rad51C-XRCC3 complex"/>
    <property type="evidence" value="ECO:0007669"/>
    <property type="project" value="TreeGrafter"/>
</dbReference>
<keyword evidence="5" id="KW-0234">DNA repair</keyword>
<dbReference type="PANTHER" id="PTHR46487">
    <property type="entry name" value="DNA REPAIR PROTEIN XRCC3"/>
    <property type="match status" value="1"/>
</dbReference>
<dbReference type="EMBL" id="JABCKV010000031">
    <property type="protein sequence ID" value="KAG5645829.1"/>
    <property type="molecule type" value="Genomic_DNA"/>
</dbReference>
<feature type="domain" description="RecA family profile 1" evidence="7">
    <location>
        <begin position="1"/>
        <end position="156"/>
    </location>
</feature>
<dbReference type="PROSITE" id="PS50162">
    <property type="entry name" value="RECA_2"/>
    <property type="match status" value="1"/>
</dbReference>